<accession>A0A7C9JE88</accession>
<sequence>MFRVNQIIGPKGRQLLSALKGRVLESYEAVLACGEPWQAVRLHTETSSLDITCQLETITLDAAGETDEYGVVRVTPCEEDVLSIPDINEPPIHVGIGKEISRIGLLNWEAMISYEGEPISDQTFTQAVCLQFEDKEWLVFDQINFFSEQLYVKRGFDLALLLSSQRDAFTFEPTEPESGEFSEEICWL</sequence>
<dbReference type="AlphaFoldDB" id="A0A7C9JE88"/>
<evidence type="ECO:0000313" key="1">
    <source>
        <dbReference type="EMBL" id="NBI35121.1"/>
    </source>
</evidence>
<dbReference type="EMBL" id="QWKH01000076">
    <property type="protein sequence ID" value="NBI35121.1"/>
    <property type="molecule type" value="Genomic_DNA"/>
</dbReference>
<proteinExistence type="predicted"/>
<protein>
    <submittedName>
        <fullName evidence="1">Uncharacterized protein</fullName>
    </submittedName>
</protein>
<gene>
    <name evidence="1" type="ORF">D1639_08795</name>
</gene>
<reference evidence="1" key="1">
    <citation type="submission" date="2018-08" db="EMBL/GenBank/DDBJ databases">
        <title>Murine metabolic-syndrome-specific gut microbial biobank.</title>
        <authorList>
            <person name="Liu C."/>
        </authorList>
    </citation>
    <scope>NUCLEOTIDE SEQUENCE [LARGE SCALE GENOMIC DNA]</scope>
    <source>
        <strain evidence="1">Z82</strain>
    </source>
</reference>
<comment type="caution">
    <text evidence="1">The sequence shown here is derived from an EMBL/GenBank/DDBJ whole genome shotgun (WGS) entry which is preliminary data.</text>
</comment>
<organism evidence="1">
    <name type="scientific">Muribaculaceae bacterium Z82</name>
    <dbReference type="NCBI Taxonomy" id="2304548"/>
    <lineage>
        <taxon>Bacteria</taxon>
        <taxon>Pseudomonadati</taxon>
        <taxon>Bacteroidota</taxon>
        <taxon>Bacteroidia</taxon>
        <taxon>Bacteroidales</taxon>
        <taxon>Muribaculaceae</taxon>
    </lineage>
</organism>
<name>A0A7C9JE88_9BACT</name>